<feature type="compositionally biased region" description="Low complexity" evidence="4">
    <location>
        <begin position="235"/>
        <end position="259"/>
    </location>
</feature>
<dbReference type="STRING" id="7994.ENSAMXP00000048242"/>
<dbReference type="InterPro" id="IPR013783">
    <property type="entry name" value="Ig-like_fold"/>
</dbReference>
<evidence type="ECO:0000259" key="6">
    <source>
        <dbReference type="PROSITE" id="PS50835"/>
    </source>
</evidence>
<dbReference type="Gene3D" id="2.60.40.10">
    <property type="entry name" value="Immunoglobulins"/>
    <property type="match status" value="2"/>
</dbReference>
<feature type="domain" description="Ig-like" evidence="6">
    <location>
        <begin position="127"/>
        <end position="224"/>
    </location>
</feature>
<dbReference type="InterPro" id="IPR003599">
    <property type="entry name" value="Ig_sub"/>
</dbReference>
<reference evidence="7" key="3">
    <citation type="submission" date="2025-08" db="UniProtKB">
        <authorList>
            <consortium name="Ensembl"/>
        </authorList>
    </citation>
    <scope>IDENTIFICATION</scope>
</reference>
<dbReference type="InterPro" id="IPR007110">
    <property type="entry name" value="Ig-like_dom"/>
</dbReference>
<feature type="chain" id="PRO_5017413263" description="Ig-like domain-containing protein" evidence="5">
    <location>
        <begin position="20"/>
        <end position="259"/>
    </location>
</feature>
<dbReference type="SMART" id="SM00409">
    <property type="entry name" value="IG"/>
    <property type="match status" value="2"/>
</dbReference>
<reference evidence="8" key="1">
    <citation type="submission" date="2013-03" db="EMBL/GenBank/DDBJ databases">
        <authorList>
            <person name="Jeffery W."/>
            <person name="Warren W."/>
            <person name="Wilson R.K."/>
        </authorList>
    </citation>
    <scope>NUCLEOTIDE SEQUENCE</scope>
    <source>
        <strain evidence="8">female</strain>
    </source>
</reference>
<sequence>MMTTLRLLLLSFIIIISDADKITTIKEVSVREGQSIIIPCLYDPIYESHLKYLCSGYMWAFCKPKVYSKPQETNSKMSITDDRERRTINVTMNALSSSEAGHYWCCIEIDKASDEGSWFKLQVTKDPELYVENQTVTGDVGQTVSIVCHHPHHHSSNEEMKWCKLDGNCVKNTGTLDRASVQLIKTDKFLKIEMSNLMMKHTGWYYCSVGHLQMPVHVSVTNISKTLRLRTMKQAPNNPAPNNTAPNNTAPNNTAASGR</sequence>
<dbReference type="InterPro" id="IPR036179">
    <property type="entry name" value="Ig-like_dom_sf"/>
</dbReference>
<dbReference type="InParanoid" id="A0A3B1K0P2"/>
<keyword evidence="8" id="KW-1185">Reference proteome</keyword>
<keyword evidence="5" id="KW-0732">Signal</keyword>
<feature type="signal peptide" evidence="5">
    <location>
        <begin position="1"/>
        <end position="19"/>
    </location>
</feature>
<evidence type="ECO:0000256" key="2">
    <source>
        <dbReference type="ARBA" id="ARBA00022692"/>
    </source>
</evidence>
<reference evidence="7" key="4">
    <citation type="submission" date="2025-09" db="UniProtKB">
        <authorList>
            <consortium name="Ensembl"/>
        </authorList>
    </citation>
    <scope>IDENTIFICATION</scope>
</reference>
<dbReference type="Proteomes" id="UP000018467">
    <property type="component" value="Unassembled WGS sequence"/>
</dbReference>
<dbReference type="InterPro" id="IPR050671">
    <property type="entry name" value="CD300_family_receptors"/>
</dbReference>
<evidence type="ECO:0000256" key="1">
    <source>
        <dbReference type="ARBA" id="ARBA00004370"/>
    </source>
</evidence>
<name>A0A3B1K0P2_ASTMX</name>
<evidence type="ECO:0000256" key="4">
    <source>
        <dbReference type="SAM" id="MobiDB-lite"/>
    </source>
</evidence>
<dbReference type="SUPFAM" id="SSF48726">
    <property type="entry name" value="Immunoglobulin"/>
    <property type="match status" value="2"/>
</dbReference>
<dbReference type="Ensembl" id="ENSAMXT00000038246.1">
    <property type="protein sequence ID" value="ENSAMXP00000048242.1"/>
    <property type="gene ID" value="ENSAMXG00000039588.1"/>
</dbReference>
<dbReference type="PANTHER" id="PTHR11860:SF118">
    <property type="entry name" value="CMRF35-LIKE MOLECULE 3-RELATED"/>
    <property type="match status" value="1"/>
</dbReference>
<comment type="subcellular location">
    <subcellularLocation>
        <location evidence="1">Membrane</location>
    </subcellularLocation>
</comment>
<evidence type="ECO:0000256" key="5">
    <source>
        <dbReference type="SAM" id="SignalP"/>
    </source>
</evidence>
<dbReference type="AlphaFoldDB" id="A0A3B1K0P2"/>
<proteinExistence type="predicted"/>
<organism evidence="7 8">
    <name type="scientific">Astyanax mexicanus</name>
    <name type="common">Blind cave fish</name>
    <name type="synonym">Astyanax fasciatus mexicanus</name>
    <dbReference type="NCBI Taxonomy" id="7994"/>
    <lineage>
        <taxon>Eukaryota</taxon>
        <taxon>Metazoa</taxon>
        <taxon>Chordata</taxon>
        <taxon>Craniata</taxon>
        <taxon>Vertebrata</taxon>
        <taxon>Euteleostomi</taxon>
        <taxon>Actinopterygii</taxon>
        <taxon>Neopterygii</taxon>
        <taxon>Teleostei</taxon>
        <taxon>Ostariophysi</taxon>
        <taxon>Characiformes</taxon>
        <taxon>Characoidei</taxon>
        <taxon>Acestrorhamphidae</taxon>
        <taxon>Acestrorhamphinae</taxon>
        <taxon>Astyanax</taxon>
    </lineage>
</organism>
<reference evidence="8" key="2">
    <citation type="journal article" date="2014" name="Nat. Commun.">
        <title>The cavefish genome reveals candidate genes for eye loss.</title>
        <authorList>
            <person name="McGaugh S.E."/>
            <person name="Gross J.B."/>
            <person name="Aken B."/>
            <person name="Blin M."/>
            <person name="Borowsky R."/>
            <person name="Chalopin D."/>
            <person name="Hinaux H."/>
            <person name="Jeffery W.R."/>
            <person name="Keene A."/>
            <person name="Ma L."/>
            <person name="Minx P."/>
            <person name="Murphy D."/>
            <person name="O'Quin K.E."/>
            <person name="Retaux S."/>
            <person name="Rohner N."/>
            <person name="Searle S.M."/>
            <person name="Stahl B.A."/>
            <person name="Tabin C."/>
            <person name="Volff J.N."/>
            <person name="Yoshizawa M."/>
            <person name="Warren W.C."/>
        </authorList>
    </citation>
    <scope>NUCLEOTIDE SEQUENCE [LARGE SCALE GENOMIC DNA]</scope>
    <source>
        <strain evidence="8">female</strain>
    </source>
</reference>
<keyword evidence="3" id="KW-0472">Membrane</keyword>
<protein>
    <recommendedName>
        <fullName evidence="6">Ig-like domain-containing protein</fullName>
    </recommendedName>
</protein>
<evidence type="ECO:0000313" key="8">
    <source>
        <dbReference type="Proteomes" id="UP000018467"/>
    </source>
</evidence>
<accession>A0A3B1K0P2</accession>
<evidence type="ECO:0000313" key="7">
    <source>
        <dbReference type="Ensembl" id="ENSAMXP00000048242.1"/>
    </source>
</evidence>
<dbReference type="GeneTree" id="ENSGT00950000182977"/>
<dbReference type="GO" id="GO:0004888">
    <property type="term" value="F:transmembrane signaling receptor activity"/>
    <property type="evidence" value="ECO:0007669"/>
    <property type="project" value="TreeGrafter"/>
</dbReference>
<dbReference type="PANTHER" id="PTHR11860">
    <property type="entry name" value="POLYMERIC-IMMUNOGLOBULIN RECEPTOR"/>
    <property type="match status" value="1"/>
</dbReference>
<dbReference type="PROSITE" id="PS50835">
    <property type="entry name" value="IG_LIKE"/>
    <property type="match status" value="1"/>
</dbReference>
<evidence type="ECO:0000256" key="3">
    <source>
        <dbReference type="ARBA" id="ARBA00023136"/>
    </source>
</evidence>
<feature type="region of interest" description="Disordered" evidence="4">
    <location>
        <begin position="233"/>
        <end position="259"/>
    </location>
</feature>
<keyword evidence="2" id="KW-0812">Transmembrane</keyword>
<dbReference type="GO" id="GO:0005886">
    <property type="term" value="C:plasma membrane"/>
    <property type="evidence" value="ECO:0007669"/>
    <property type="project" value="TreeGrafter"/>
</dbReference>